<dbReference type="GO" id="GO:0004852">
    <property type="term" value="F:uroporphyrinogen-III synthase activity"/>
    <property type="evidence" value="ECO:0007669"/>
    <property type="project" value="InterPro"/>
</dbReference>
<organism evidence="2 3">
    <name type="scientific">Buchnera aphidicola</name>
    <name type="common">Muscaphis stroyani</name>
    <dbReference type="NCBI Taxonomy" id="1241869"/>
    <lineage>
        <taxon>Bacteria</taxon>
        <taxon>Pseudomonadati</taxon>
        <taxon>Pseudomonadota</taxon>
        <taxon>Gammaproteobacteria</taxon>
        <taxon>Enterobacterales</taxon>
        <taxon>Erwiniaceae</taxon>
        <taxon>Buchnera</taxon>
    </lineage>
</organism>
<evidence type="ECO:0000313" key="3">
    <source>
        <dbReference type="Proteomes" id="UP000298673"/>
    </source>
</evidence>
<dbReference type="EMBL" id="CP034861">
    <property type="protein sequence ID" value="QCI24620.1"/>
    <property type="molecule type" value="Genomic_DNA"/>
</dbReference>
<dbReference type="GO" id="GO:0033014">
    <property type="term" value="P:tetrapyrrole biosynthetic process"/>
    <property type="evidence" value="ECO:0007669"/>
    <property type="project" value="InterPro"/>
</dbReference>
<dbReference type="OrthoDB" id="9787650at2"/>
<name>A0A4D6YFY7_9GAMM</name>
<feature type="domain" description="Tetrapyrrole biosynthesis uroporphyrinogen III synthase" evidence="1">
    <location>
        <begin position="14"/>
        <end position="110"/>
    </location>
</feature>
<reference evidence="2 3" key="2">
    <citation type="submission" date="2019-05" db="EMBL/GenBank/DDBJ databases">
        <title>Genome evolution of the obligate endosymbiont Buchnera aphidicola.</title>
        <authorList>
            <person name="Moran N.A."/>
        </authorList>
    </citation>
    <scope>NUCLEOTIDE SEQUENCE [LARGE SCALE GENOMIC DNA]</scope>
    <source>
        <strain evidence="2 3">Mst</strain>
    </source>
</reference>
<dbReference type="SUPFAM" id="SSF69618">
    <property type="entry name" value="HemD-like"/>
    <property type="match status" value="1"/>
</dbReference>
<reference evidence="2 3" key="1">
    <citation type="submission" date="2018-12" db="EMBL/GenBank/DDBJ databases">
        <authorList>
            <person name="Chong R.A."/>
        </authorList>
    </citation>
    <scope>NUCLEOTIDE SEQUENCE [LARGE SCALE GENOMIC DNA]</scope>
    <source>
        <strain evidence="2 3">Mst</strain>
    </source>
</reference>
<protein>
    <submittedName>
        <fullName evidence="2">Uroporphyrinogen-III synthase</fullName>
    </submittedName>
</protein>
<proteinExistence type="predicted"/>
<dbReference type="InterPro" id="IPR003754">
    <property type="entry name" value="4pyrrol_synth_uPrphyn_synth"/>
</dbReference>
<dbReference type="AlphaFoldDB" id="A0A4D6YFY7"/>
<dbReference type="Proteomes" id="UP000298673">
    <property type="component" value="Chromosome"/>
</dbReference>
<dbReference type="Gene3D" id="3.40.50.10090">
    <property type="match status" value="2"/>
</dbReference>
<evidence type="ECO:0000259" key="1">
    <source>
        <dbReference type="Pfam" id="PF02602"/>
    </source>
</evidence>
<sequence>MKILIMRPFPEGKELVKKLKEAGISAWNFSLFNFKVSTSLISLSKKAYQLYTSDLIFVFSKKSIYFTQLYLNYHNLVWPSHPKYYAIGKNTAFFLKKYVLKKVYFPKKKKIVKVY</sequence>
<accession>A0A4D6YFY7</accession>
<dbReference type="InterPro" id="IPR036108">
    <property type="entry name" value="4pyrrol_syn_uPrphyn_synt_sf"/>
</dbReference>
<gene>
    <name evidence="2" type="ORF">D9V75_02870</name>
</gene>
<dbReference type="Pfam" id="PF02602">
    <property type="entry name" value="HEM4"/>
    <property type="match status" value="1"/>
</dbReference>
<evidence type="ECO:0000313" key="2">
    <source>
        <dbReference type="EMBL" id="QCI24620.1"/>
    </source>
</evidence>